<dbReference type="RefSeq" id="XP_016582983.1">
    <property type="nucleotide sequence ID" value="XM_016736972.1"/>
</dbReference>
<dbReference type="EMBL" id="AXCR01000012">
    <property type="protein sequence ID" value="KJR80307.1"/>
    <property type="molecule type" value="Genomic_DNA"/>
</dbReference>
<name>A0A0F2LS27_SPOSC</name>
<evidence type="ECO:0008006" key="4">
    <source>
        <dbReference type="Google" id="ProtNLM"/>
    </source>
</evidence>
<evidence type="ECO:0000256" key="1">
    <source>
        <dbReference type="SAM" id="MobiDB-lite"/>
    </source>
</evidence>
<accession>A0A0F2LS27</accession>
<sequence>MAEAPLTQTQTQTQTPQPLTLVHTSSRRVTAAIGFHSFAKQPPPAGHESSLSSSSSPPERWLRPTQNVTLQFPADLDPTAGTHGLSGADRRCTLTPCAATRDDVSILTRNGRITGLLGLPRPYQTLTADVVGVGGGFAVAVLADATRCLCVAGGTGVAPFLTMPHTGTKSLCWSLRSDDFGAVAFVLREALLRPDEWSSVSVFVTSGEDAGGLVAEKPAAWWAATFATLRETYPGNLHFAKRRMASEDVASEETTGNRTVLFCGSKSLEWQIRMWTMGQATVYVTEV</sequence>
<dbReference type="VEuPathDB" id="FungiDB:SPSK_10649"/>
<feature type="compositionally biased region" description="Low complexity" evidence="1">
    <location>
        <begin position="1"/>
        <end position="21"/>
    </location>
</feature>
<feature type="region of interest" description="Disordered" evidence="1">
    <location>
        <begin position="1"/>
        <end position="22"/>
    </location>
</feature>
<evidence type="ECO:0000313" key="3">
    <source>
        <dbReference type="Proteomes" id="UP000033710"/>
    </source>
</evidence>
<comment type="caution">
    <text evidence="2">The sequence shown here is derived from an EMBL/GenBank/DDBJ whole genome shotgun (WGS) entry which is preliminary data.</text>
</comment>
<dbReference type="OrthoDB" id="5240800at2759"/>
<dbReference type="Proteomes" id="UP000033710">
    <property type="component" value="Unassembled WGS sequence"/>
</dbReference>
<dbReference type="KEGG" id="ssck:SPSK_10649"/>
<dbReference type="AlphaFoldDB" id="A0A0F2LS27"/>
<feature type="region of interest" description="Disordered" evidence="1">
    <location>
        <begin position="38"/>
        <end position="62"/>
    </location>
</feature>
<dbReference type="GeneID" id="27672249"/>
<reference evidence="2 3" key="2">
    <citation type="journal article" date="2015" name="Eukaryot. Cell">
        <title>Asexual propagation of a virulent clone complex in a human and feline outbreak of sporotrichosis.</title>
        <authorList>
            <person name="Teixeira Mde M."/>
            <person name="Rodrigues A.M."/>
            <person name="Tsui C.K."/>
            <person name="de Almeida L.G."/>
            <person name="Van Diepeningen A.D."/>
            <person name="van den Ende B.G."/>
            <person name="Fernandes G.F."/>
            <person name="Kano R."/>
            <person name="Hamelin R.C."/>
            <person name="Lopes-Bezerra L.M."/>
            <person name="Vasconcelos A.T."/>
            <person name="de Hoog S."/>
            <person name="de Camargo Z.P."/>
            <person name="Felipe M.S."/>
        </authorList>
    </citation>
    <scope>NUCLEOTIDE SEQUENCE [LARGE SCALE GENOMIC DNA]</scope>
    <source>
        <strain evidence="2 3">1099-18</strain>
    </source>
</reference>
<proteinExistence type="predicted"/>
<protein>
    <recommendedName>
        <fullName evidence="4">FAD-binding FR-type domain-containing protein</fullName>
    </recommendedName>
</protein>
<organism evidence="2 3">
    <name type="scientific">Sporothrix schenckii 1099-18</name>
    <dbReference type="NCBI Taxonomy" id="1397361"/>
    <lineage>
        <taxon>Eukaryota</taxon>
        <taxon>Fungi</taxon>
        <taxon>Dikarya</taxon>
        <taxon>Ascomycota</taxon>
        <taxon>Pezizomycotina</taxon>
        <taxon>Sordariomycetes</taxon>
        <taxon>Sordariomycetidae</taxon>
        <taxon>Ophiostomatales</taxon>
        <taxon>Ophiostomataceae</taxon>
        <taxon>Sporothrix</taxon>
    </lineage>
</organism>
<gene>
    <name evidence="2" type="ORF">SPSK_10649</name>
</gene>
<dbReference type="InterPro" id="IPR039261">
    <property type="entry name" value="FNR_nucleotide-bd"/>
</dbReference>
<reference evidence="2 3" key="1">
    <citation type="journal article" date="2014" name="BMC Genomics">
        <title>Comparative genomics of the major fungal agents of human and animal Sporotrichosis: Sporothrix schenckii and Sporothrix brasiliensis.</title>
        <authorList>
            <person name="Teixeira M.M."/>
            <person name="de Almeida L.G."/>
            <person name="Kubitschek-Barreira P."/>
            <person name="Alves F.L."/>
            <person name="Kioshima E.S."/>
            <person name="Abadio A.K."/>
            <person name="Fernandes L."/>
            <person name="Derengowski L.S."/>
            <person name="Ferreira K.S."/>
            <person name="Souza R.C."/>
            <person name="Ruiz J.C."/>
            <person name="de Andrade N.C."/>
            <person name="Paes H.C."/>
            <person name="Nicola A.M."/>
            <person name="Albuquerque P."/>
            <person name="Gerber A.L."/>
            <person name="Martins V.P."/>
            <person name="Peconick L.D."/>
            <person name="Neto A.V."/>
            <person name="Chaucanez C.B."/>
            <person name="Silva P.A."/>
            <person name="Cunha O.L."/>
            <person name="de Oliveira F.F."/>
            <person name="dos Santos T.C."/>
            <person name="Barros A.L."/>
            <person name="Soares M.A."/>
            <person name="de Oliveira L.M."/>
            <person name="Marini M.M."/>
            <person name="Villalobos-Duno H."/>
            <person name="Cunha M.M."/>
            <person name="de Hoog S."/>
            <person name="da Silveira J.F."/>
            <person name="Henrissat B."/>
            <person name="Nino-Vega G.A."/>
            <person name="Cisalpino P.S."/>
            <person name="Mora-Montes H.M."/>
            <person name="Almeida S.R."/>
            <person name="Stajich J.E."/>
            <person name="Lopes-Bezerra L.M."/>
            <person name="Vasconcelos A.T."/>
            <person name="Felipe M.S."/>
        </authorList>
    </citation>
    <scope>NUCLEOTIDE SEQUENCE [LARGE SCALE GENOMIC DNA]</scope>
    <source>
        <strain evidence="2 3">1099-18</strain>
    </source>
</reference>
<evidence type="ECO:0000313" key="2">
    <source>
        <dbReference type="EMBL" id="KJR80307.1"/>
    </source>
</evidence>
<dbReference type="SUPFAM" id="SSF52343">
    <property type="entry name" value="Ferredoxin reductase-like, C-terminal NADP-linked domain"/>
    <property type="match status" value="1"/>
</dbReference>